<reference evidence="3" key="2">
    <citation type="journal article" date="2013" name="Nature">
        <title>Insights into bilaterian evolution from three spiralian genomes.</title>
        <authorList>
            <person name="Simakov O."/>
            <person name="Marletaz F."/>
            <person name="Cho S.J."/>
            <person name="Edsinger-Gonzales E."/>
            <person name="Havlak P."/>
            <person name="Hellsten U."/>
            <person name="Kuo D.H."/>
            <person name="Larsson T."/>
            <person name="Lv J."/>
            <person name="Arendt D."/>
            <person name="Savage R."/>
            <person name="Osoegawa K."/>
            <person name="de Jong P."/>
            <person name="Grimwood J."/>
            <person name="Chapman J.A."/>
            <person name="Shapiro H."/>
            <person name="Aerts A."/>
            <person name="Otillar R.P."/>
            <person name="Terry A.Y."/>
            <person name="Boore J.L."/>
            <person name="Grigoriev I.V."/>
            <person name="Lindberg D.R."/>
            <person name="Seaver E.C."/>
            <person name="Weisblat D.A."/>
            <person name="Putnam N.H."/>
            <person name="Rokhsar D.S."/>
        </authorList>
    </citation>
    <scope>NUCLEOTIDE SEQUENCE</scope>
</reference>
<dbReference type="SMART" id="SM00248">
    <property type="entry name" value="ANK"/>
    <property type="match status" value="3"/>
</dbReference>
<dbReference type="KEGG" id="hro:HELRODRAFT_142718"/>
<reference evidence="3" key="1">
    <citation type="submission" date="2012-12" db="EMBL/GenBank/DDBJ databases">
        <authorList>
            <person name="Hellsten U."/>
            <person name="Grimwood J."/>
            <person name="Chapman J.A."/>
            <person name="Shapiro H."/>
            <person name="Aerts A."/>
            <person name="Otillar R.P."/>
            <person name="Terry A.Y."/>
            <person name="Boore J.L."/>
            <person name="Simakov O."/>
            <person name="Marletaz F."/>
            <person name="Cho S.-J."/>
            <person name="Edsinger-Gonzales E."/>
            <person name="Havlak P."/>
            <person name="Kuo D.-H."/>
            <person name="Larsson T."/>
            <person name="Lv J."/>
            <person name="Arendt D."/>
            <person name="Savage R."/>
            <person name="Osoegawa K."/>
            <person name="de Jong P."/>
            <person name="Lindberg D.R."/>
            <person name="Seaver E.C."/>
            <person name="Weisblat D.A."/>
            <person name="Putnam N.H."/>
            <person name="Grigoriev I.V."/>
            <person name="Rokhsar D.S."/>
        </authorList>
    </citation>
    <scope>NUCLEOTIDE SEQUENCE</scope>
</reference>
<dbReference type="EMBL" id="AMQM01006906">
    <property type="status" value="NOT_ANNOTATED_CDS"/>
    <property type="molecule type" value="Genomic_DNA"/>
</dbReference>
<gene>
    <name evidence="2" type="primary">20196620</name>
</gene>
<protein>
    <submittedName>
        <fullName evidence="2">Uncharacterized protein</fullName>
    </submittedName>
</protein>
<dbReference type="EnsemblMetazoa" id="HelroT142718">
    <property type="protein sequence ID" value="HelroP142718"/>
    <property type="gene ID" value="HelroG142718"/>
</dbReference>
<dbReference type="STRING" id="6412.T1EJ70"/>
<dbReference type="PROSITE" id="PS50088">
    <property type="entry name" value="ANK_REPEAT"/>
    <property type="match status" value="3"/>
</dbReference>
<dbReference type="PANTHER" id="PTHR24168:SF21">
    <property type="entry name" value="KANK, ISOFORM D"/>
    <property type="match status" value="1"/>
</dbReference>
<dbReference type="GO" id="GO:0030837">
    <property type="term" value="P:negative regulation of actin filament polymerization"/>
    <property type="evidence" value="ECO:0007669"/>
    <property type="project" value="InterPro"/>
</dbReference>
<dbReference type="eggNOG" id="KOG0514">
    <property type="taxonomic scope" value="Eukaryota"/>
</dbReference>
<dbReference type="InterPro" id="IPR002110">
    <property type="entry name" value="Ankyrin_rpt"/>
</dbReference>
<reference evidence="2" key="3">
    <citation type="submission" date="2015-06" db="UniProtKB">
        <authorList>
            <consortium name="EnsemblMetazoa"/>
        </authorList>
    </citation>
    <scope>IDENTIFICATION</scope>
</reference>
<dbReference type="OMA" id="SHGRMGM"/>
<dbReference type="Pfam" id="PF12796">
    <property type="entry name" value="Ank_2"/>
    <property type="match status" value="2"/>
</dbReference>
<dbReference type="Gene3D" id="1.25.40.20">
    <property type="entry name" value="Ankyrin repeat-containing domain"/>
    <property type="match status" value="1"/>
</dbReference>
<evidence type="ECO:0000313" key="3">
    <source>
        <dbReference type="Proteomes" id="UP000015101"/>
    </source>
</evidence>
<accession>T1EJ70</accession>
<sequence length="210" mass="22758">MDLIRKDWFMTSGRKMSTGNDVRQAVNSMRNFGNHFVENVVNTVDNDGNTTLHYAVSHANAPVIEVLLDTGVCDVNKQNNAGYTSSMLAALLVDDVQRHRPLLKKLFDSGDINAASERSGQTALMLASSHGREDMVSLLLECQADINMQDEDGSTALMCASEHGHINIIKILLASPLCNSSLSDVDGSTALSIAMEEGHQDIGVLIYAHV</sequence>
<dbReference type="AlphaFoldDB" id="T1EJ70"/>
<dbReference type="Proteomes" id="UP000015101">
    <property type="component" value="Unassembled WGS sequence"/>
</dbReference>
<dbReference type="OrthoDB" id="5406014at2759"/>
<proteinExistence type="predicted"/>
<dbReference type="HOGENOM" id="CLU_049797_0_0_1"/>
<keyword evidence="3" id="KW-1185">Reference proteome</keyword>
<keyword evidence="1" id="KW-0040">ANK repeat</keyword>
<organism evidence="2 3">
    <name type="scientific">Helobdella robusta</name>
    <name type="common">Californian leech</name>
    <dbReference type="NCBI Taxonomy" id="6412"/>
    <lineage>
        <taxon>Eukaryota</taxon>
        <taxon>Metazoa</taxon>
        <taxon>Spiralia</taxon>
        <taxon>Lophotrochozoa</taxon>
        <taxon>Annelida</taxon>
        <taxon>Clitellata</taxon>
        <taxon>Hirudinea</taxon>
        <taxon>Rhynchobdellida</taxon>
        <taxon>Glossiphoniidae</taxon>
        <taxon>Helobdella</taxon>
    </lineage>
</organism>
<evidence type="ECO:0000256" key="1">
    <source>
        <dbReference type="PROSITE-ProRule" id="PRU00023"/>
    </source>
</evidence>
<dbReference type="PROSITE" id="PS50297">
    <property type="entry name" value="ANK_REP_REGION"/>
    <property type="match status" value="3"/>
</dbReference>
<name>T1EJ70_HELRO</name>
<dbReference type="InterPro" id="IPR047184">
    <property type="entry name" value="KANK1-4"/>
</dbReference>
<evidence type="ECO:0000313" key="2">
    <source>
        <dbReference type="EnsemblMetazoa" id="HelroP142718"/>
    </source>
</evidence>
<dbReference type="PANTHER" id="PTHR24168">
    <property type="entry name" value="KN MOTIF AND ANKYRIN REPEAT DOMAIN-CONTAINING"/>
    <property type="match status" value="1"/>
</dbReference>
<dbReference type="CTD" id="20196620"/>
<feature type="repeat" description="ANK" evidence="1">
    <location>
        <begin position="119"/>
        <end position="151"/>
    </location>
</feature>
<feature type="repeat" description="ANK" evidence="1">
    <location>
        <begin position="152"/>
        <end position="173"/>
    </location>
</feature>
<dbReference type="SUPFAM" id="SSF48403">
    <property type="entry name" value="Ankyrin repeat"/>
    <property type="match status" value="1"/>
</dbReference>
<dbReference type="InterPro" id="IPR036770">
    <property type="entry name" value="Ankyrin_rpt-contain_sf"/>
</dbReference>
<feature type="repeat" description="ANK" evidence="1">
    <location>
        <begin position="47"/>
        <end position="72"/>
    </location>
</feature>